<gene>
    <name evidence="2" type="ORF">LZC95_49070</name>
</gene>
<sequence length="131" mass="13738">MNHSRRPAWFAYLCALLALAFCASSSAGALAMAGAVWTSAGPVVNVANTANADPVVDVPAEGEGDAADAAMAVPAMVEEEEEREDDPVPGAEQRLVELSARLGRLVAWDRPDFVRPVKDPVDETASPPPRA</sequence>
<dbReference type="EMBL" id="CP089982">
    <property type="protein sequence ID" value="WXA94386.1"/>
    <property type="molecule type" value="Genomic_DNA"/>
</dbReference>
<feature type="signal peptide" evidence="1">
    <location>
        <begin position="1"/>
        <end position="31"/>
    </location>
</feature>
<proteinExistence type="predicted"/>
<dbReference type="RefSeq" id="WP_394844992.1">
    <property type="nucleotide sequence ID" value="NZ_CP089982.1"/>
</dbReference>
<organism evidence="2 3">
    <name type="scientific">Pendulispora brunnea</name>
    <dbReference type="NCBI Taxonomy" id="2905690"/>
    <lineage>
        <taxon>Bacteria</taxon>
        <taxon>Pseudomonadati</taxon>
        <taxon>Myxococcota</taxon>
        <taxon>Myxococcia</taxon>
        <taxon>Myxococcales</taxon>
        <taxon>Sorangiineae</taxon>
        <taxon>Pendulisporaceae</taxon>
        <taxon>Pendulispora</taxon>
    </lineage>
</organism>
<feature type="chain" id="PRO_5046174450" description="Transmembrane protein" evidence="1">
    <location>
        <begin position="32"/>
        <end position="131"/>
    </location>
</feature>
<protein>
    <recommendedName>
        <fullName evidence="4">Transmembrane protein</fullName>
    </recommendedName>
</protein>
<keyword evidence="1" id="KW-0732">Signal</keyword>
<evidence type="ECO:0000313" key="2">
    <source>
        <dbReference type="EMBL" id="WXA94386.1"/>
    </source>
</evidence>
<accession>A0ABZ2KDD0</accession>
<dbReference type="Proteomes" id="UP001379533">
    <property type="component" value="Chromosome"/>
</dbReference>
<evidence type="ECO:0000256" key="1">
    <source>
        <dbReference type="SAM" id="SignalP"/>
    </source>
</evidence>
<name>A0ABZ2KDD0_9BACT</name>
<keyword evidence="3" id="KW-1185">Reference proteome</keyword>
<evidence type="ECO:0008006" key="4">
    <source>
        <dbReference type="Google" id="ProtNLM"/>
    </source>
</evidence>
<reference evidence="2 3" key="1">
    <citation type="submission" date="2021-12" db="EMBL/GenBank/DDBJ databases">
        <title>Discovery of the Pendulisporaceae a myxobacterial family with distinct sporulation behavior and unique specialized metabolism.</title>
        <authorList>
            <person name="Garcia R."/>
            <person name="Popoff A."/>
            <person name="Bader C.D."/>
            <person name="Loehr J."/>
            <person name="Walesch S."/>
            <person name="Walt C."/>
            <person name="Boldt J."/>
            <person name="Bunk B."/>
            <person name="Haeckl F.J.F.P.J."/>
            <person name="Gunesch A.P."/>
            <person name="Birkelbach J."/>
            <person name="Nuebel U."/>
            <person name="Pietschmann T."/>
            <person name="Bach T."/>
            <person name="Mueller R."/>
        </authorList>
    </citation>
    <scope>NUCLEOTIDE SEQUENCE [LARGE SCALE GENOMIC DNA]</scope>
    <source>
        <strain evidence="2 3">MSr12523</strain>
    </source>
</reference>
<evidence type="ECO:0000313" key="3">
    <source>
        <dbReference type="Proteomes" id="UP001379533"/>
    </source>
</evidence>